<evidence type="ECO:0000313" key="4">
    <source>
        <dbReference type="Proteomes" id="UP000194857"/>
    </source>
</evidence>
<feature type="domain" description="Type VI lipase adapter protein Tla3 C-terminal" evidence="2">
    <location>
        <begin position="279"/>
        <end position="410"/>
    </location>
</feature>
<proteinExistence type="predicted"/>
<name>A0A241XQ29_PSEAI</name>
<dbReference type="Pfam" id="PF11394">
    <property type="entry name" value="Tla3_N"/>
    <property type="match status" value="1"/>
</dbReference>
<gene>
    <name evidence="3" type="ORF">CAZ10_16490</name>
</gene>
<evidence type="ECO:0000313" key="3">
    <source>
        <dbReference type="EMBL" id="OTI61481.1"/>
    </source>
</evidence>
<evidence type="ECO:0000259" key="1">
    <source>
        <dbReference type="Pfam" id="PF11394"/>
    </source>
</evidence>
<dbReference type="InterPro" id="IPR048303">
    <property type="entry name" value="Tla3_C"/>
</dbReference>
<dbReference type="Proteomes" id="UP000194857">
    <property type="component" value="Unassembled WGS sequence"/>
</dbReference>
<sequence>MSADAYHAPKTSPRLETLDVLSVGMSLDVFRQGQVWKALQEQNAMQAEALHVGSILPMDPRKYPVTADDKDIASEKREADALELGLKSFLEKWPIPTVTVVRGWNPNTPNLRFTPEETQGSLSAMVNDMRIPAGLHWHRIVNLQDGIICNDTPEGVLEALFRLFERNPDLPAVLIYANEGFNMALSLMAKGEKPIGVGTGPRQPGELTDTMVALIVGRPERVDWLRQFAPYTKVNENRIDPEFRGWGWRKPPVEFRPTPFIPQPWTERALEQWDALPVLARLHRPVSVPLTRPDTGERLKREALTAQLAAAWKTASAGLRPAPARLFYDGGLNATPLAELTPALGAAQSSLDLLDSRESYDLTQRLGDTGAASPFVGIALATMASYLNGDSSMVMPLRRKDQATLIGISSPTPGKKPAHDPFGVDLLPQTASGDGPPPSADPVAPASRLTTRLPPGEDYALEEFLSSLKPSTDWQDDL</sequence>
<evidence type="ECO:0000259" key="2">
    <source>
        <dbReference type="Pfam" id="PF20995"/>
    </source>
</evidence>
<dbReference type="AlphaFoldDB" id="A0A241XQ29"/>
<dbReference type="Pfam" id="PF20995">
    <property type="entry name" value="Tla3_C"/>
    <property type="match status" value="1"/>
</dbReference>
<protein>
    <submittedName>
        <fullName evidence="3">Uncharacterized protein</fullName>
    </submittedName>
</protein>
<dbReference type="EMBL" id="NFFZ01000007">
    <property type="protein sequence ID" value="OTI61481.1"/>
    <property type="molecule type" value="Genomic_DNA"/>
</dbReference>
<dbReference type="InterPro" id="IPR021531">
    <property type="entry name" value="Tla3_N"/>
</dbReference>
<feature type="domain" description="Type VI lipase adapter protein Tla3 N-terminal" evidence="1">
    <location>
        <begin position="16"/>
        <end position="180"/>
    </location>
</feature>
<accession>A0A241XQ29</accession>
<reference evidence="3 4" key="1">
    <citation type="submission" date="2017-05" db="EMBL/GenBank/DDBJ databases">
        <authorList>
            <person name="Song R."/>
            <person name="Chenine A.L."/>
            <person name="Ruprecht R.M."/>
        </authorList>
    </citation>
    <scope>NUCLEOTIDE SEQUENCE [LARGE SCALE GENOMIC DNA]</scope>
    <source>
        <strain evidence="3 4">S567_C10_BS</strain>
    </source>
</reference>
<comment type="caution">
    <text evidence="3">The sequence shown here is derived from an EMBL/GenBank/DDBJ whole genome shotgun (WGS) entry which is preliminary data.</text>
</comment>
<organism evidence="3 4">
    <name type="scientific">Pseudomonas aeruginosa</name>
    <dbReference type="NCBI Taxonomy" id="287"/>
    <lineage>
        <taxon>Bacteria</taxon>
        <taxon>Pseudomonadati</taxon>
        <taxon>Pseudomonadota</taxon>
        <taxon>Gammaproteobacteria</taxon>
        <taxon>Pseudomonadales</taxon>
        <taxon>Pseudomonadaceae</taxon>
        <taxon>Pseudomonas</taxon>
    </lineage>
</organism>